<dbReference type="GeneID" id="74568021"/>
<dbReference type="AlphaFoldDB" id="A0A915S9S9"/>
<keyword evidence="2" id="KW-1185">Reference proteome</keyword>
<gene>
    <name evidence="1" type="ORF">MJ1_0069</name>
</gene>
<dbReference type="EMBL" id="AP019769">
    <property type="protein sequence ID" value="BBL45247.1"/>
    <property type="molecule type" value="Genomic_DNA"/>
</dbReference>
<sequence length="184" mass="22420">MLNINSKIRNVLLRSNKILKYIEPDIDFYYITVEDTENYYTDYFYTKKDLLYYIEKFYKSLNRTHKDLILISRSNRKEIKNMYITIIYNNNFNTTKYKIMPVKNLDMIIKDSEIEDIIINNKYYIQDLNFDFIWGIDYITIKKDFSLIKKLLNHKPRLYPFLLVENIEYNLIKGDVIGGFTLEY</sequence>
<proteinExistence type="predicted"/>
<dbReference type="Proteomes" id="UP001055553">
    <property type="component" value="Chromosome"/>
</dbReference>
<reference evidence="2" key="1">
    <citation type="journal article" date="2022" name="Int. J. Syst. Evol. Microbiol.">
        <title>Nanobdella aerobiophila gen. nov., sp. nov., a thermoacidophilic, obligate ectosymbiotic archaeon, and proposal of Nanobdellaceae fam. nov., Nanobdellales ord. nov. and Nanobdellia class. nov.</title>
        <authorList>
            <person name="Kato S."/>
            <person name="Ogasawara A."/>
            <person name="Itoh T."/>
            <person name="Sakai H.D."/>
            <person name="Shimizu M."/>
            <person name="Yuki M."/>
            <person name="Kaneko M."/>
            <person name="Takashina T."/>
            <person name="Ohkuma M."/>
        </authorList>
    </citation>
    <scope>NUCLEOTIDE SEQUENCE [LARGE SCALE GENOMIC DNA]</scope>
    <source>
        <strain evidence="2">MJ1</strain>
    </source>
</reference>
<dbReference type="KEGG" id="naer:MJ1_0069"/>
<protein>
    <submittedName>
        <fullName evidence="1">Uncharacterized protein</fullName>
    </submittedName>
</protein>
<name>A0A915S9S9_9ARCH</name>
<accession>A0A915S9S9</accession>
<evidence type="ECO:0000313" key="2">
    <source>
        <dbReference type="Proteomes" id="UP001055553"/>
    </source>
</evidence>
<dbReference type="RefSeq" id="WP_258393288.1">
    <property type="nucleotide sequence ID" value="NZ_AP019769.1"/>
</dbReference>
<organism evidence="1 2">
    <name type="scientific">Nanobdella aerobiophila</name>
    <dbReference type="NCBI Taxonomy" id="2586965"/>
    <lineage>
        <taxon>Archaea</taxon>
        <taxon>Nanobdellota</taxon>
        <taxon>Nanobdellia</taxon>
        <taxon>Nanobdellales</taxon>
        <taxon>Nanobdellaceae</taxon>
        <taxon>Nanobdella</taxon>
    </lineage>
</organism>
<evidence type="ECO:0000313" key="1">
    <source>
        <dbReference type="EMBL" id="BBL45247.1"/>
    </source>
</evidence>